<protein>
    <recommendedName>
        <fullName evidence="7">PRA1 family protein</fullName>
    </recommendedName>
</protein>
<dbReference type="Pfam" id="PF03208">
    <property type="entry name" value="PRA1"/>
    <property type="match status" value="1"/>
</dbReference>
<keyword evidence="7" id="KW-0813">Transport</keyword>
<feature type="transmembrane region" description="Helical" evidence="7">
    <location>
        <begin position="97"/>
        <end position="115"/>
    </location>
</feature>
<evidence type="ECO:0000256" key="6">
    <source>
        <dbReference type="ARBA" id="ARBA00023136"/>
    </source>
</evidence>
<dbReference type="GeneID" id="9834149"/>
<keyword evidence="6 7" id="KW-0472">Membrane</keyword>
<evidence type="ECO:0000256" key="1">
    <source>
        <dbReference type="ARBA" id="ARBA00002501"/>
    </source>
</evidence>
<dbReference type="EMBL" id="CAID01000004">
    <property type="protein sequence ID" value="CEF97663.1"/>
    <property type="molecule type" value="Genomic_DNA"/>
</dbReference>
<dbReference type="GO" id="GO:0005783">
    <property type="term" value="C:endoplasmic reticulum"/>
    <property type="evidence" value="ECO:0007669"/>
    <property type="project" value="UniProtKB-ARBA"/>
</dbReference>
<comment type="function">
    <text evidence="1 7">May be involved in both secretory and endocytic intracellular trafficking in the endosomal/prevacuolar compartments.</text>
</comment>
<reference evidence="10" key="1">
    <citation type="journal article" date="2006" name="Proc. Natl. Acad. Sci. U.S.A.">
        <title>Genome analysis of the smallest free-living eukaryote Ostreococcus tauri unveils many unique features.</title>
        <authorList>
            <person name="Derelle E."/>
            <person name="Ferraz C."/>
            <person name="Rombauts S."/>
            <person name="Rouze P."/>
            <person name="Worden A.Z."/>
            <person name="Robbens S."/>
            <person name="Partensky F."/>
            <person name="Degroeve S."/>
            <person name="Echeynie S."/>
            <person name="Cooke R."/>
            <person name="Saeys Y."/>
            <person name="Wuyts J."/>
            <person name="Jabbari K."/>
            <person name="Bowler C."/>
            <person name="Panaud O."/>
            <person name="Piegu B."/>
            <person name="Ball S.G."/>
            <person name="Ral J.-P."/>
            <person name="Bouget F.-Y."/>
            <person name="Piganeau G."/>
            <person name="De Baets B."/>
            <person name="Picard A."/>
            <person name="Delseny M."/>
            <person name="Demaille J."/>
            <person name="Van de Peer Y."/>
            <person name="Moreau H."/>
        </authorList>
    </citation>
    <scope>NUCLEOTIDE SEQUENCE [LARGE SCALE GENOMIC DNA]</scope>
    <source>
        <strain evidence="10">OTTH 0595 / CCAP 157/2 / RCC745</strain>
    </source>
</reference>
<dbReference type="AlphaFoldDB" id="A0A090N382"/>
<feature type="compositionally biased region" description="Polar residues" evidence="8">
    <location>
        <begin position="17"/>
        <end position="34"/>
    </location>
</feature>
<keyword evidence="10" id="KW-1185">Reference proteome</keyword>
<dbReference type="GO" id="GO:0016192">
    <property type="term" value="P:vesicle-mediated transport"/>
    <property type="evidence" value="ECO:0007669"/>
    <property type="project" value="UniProtKB-ARBA"/>
</dbReference>
<dbReference type="STRING" id="70448.A0A090N382"/>
<evidence type="ECO:0000313" key="10">
    <source>
        <dbReference type="Proteomes" id="UP000009170"/>
    </source>
</evidence>
<feature type="region of interest" description="Disordered" evidence="8">
    <location>
        <begin position="1"/>
        <end position="39"/>
    </location>
</feature>
<keyword evidence="5 7" id="KW-1133">Transmembrane helix</keyword>
<dbReference type="PANTHER" id="PTHR19317">
    <property type="entry name" value="PRENYLATED RAB ACCEPTOR 1-RELATED"/>
    <property type="match status" value="1"/>
</dbReference>
<gene>
    <name evidence="9" type="ORF">OT_ostta04g03730</name>
</gene>
<dbReference type="KEGG" id="ota:OT_ostta04g03730"/>
<proteinExistence type="inferred from homology"/>
<dbReference type="GO" id="GO:0005794">
    <property type="term" value="C:Golgi apparatus"/>
    <property type="evidence" value="ECO:0007669"/>
    <property type="project" value="TreeGrafter"/>
</dbReference>
<keyword evidence="4 7" id="KW-0812">Transmembrane</keyword>
<feature type="compositionally biased region" description="Pro residues" evidence="8">
    <location>
        <begin position="1"/>
        <end position="12"/>
    </location>
</feature>
<dbReference type="InterPro" id="IPR004895">
    <property type="entry name" value="Prenylated_rab_accept_PRA1"/>
</dbReference>
<evidence type="ECO:0000256" key="7">
    <source>
        <dbReference type="RuleBase" id="RU363107"/>
    </source>
</evidence>
<evidence type="ECO:0000313" key="9">
    <source>
        <dbReference type="EMBL" id="CEF97663.1"/>
    </source>
</evidence>
<dbReference type="OrthoDB" id="10474928at2759"/>
<evidence type="ECO:0000256" key="4">
    <source>
        <dbReference type="ARBA" id="ARBA00022692"/>
    </source>
</evidence>
<feature type="transmembrane region" description="Helical" evidence="7">
    <location>
        <begin position="149"/>
        <end position="167"/>
    </location>
</feature>
<name>A0A090N382_OSTTA</name>
<accession>A0A090N382</accession>
<evidence type="ECO:0000256" key="8">
    <source>
        <dbReference type="SAM" id="MobiDB-lite"/>
    </source>
</evidence>
<dbReference type="GO" id="GO:0016020">
    <property type="term" value="C:membrane"/>
    <property type="evidence" value="ECO:0007669"/>
    <property type="project" value="UniProtKB-SubCell"/>
</dbReference>
<dbReference type="RefSeq" id="XP_003078911.2">
    <property type="nucleotide sequence ID" value="XM_003078863.2"/>
</dbReference>
<comment type="subcellular location">
    <subcellularLocation>
        <location evidence="2 7">Membrane</location>
        <topology evidence="2 7">Multi-pass membrane protein</topology>
    </subcellularLocation>
</comment>
<reference evidence="9 10" key="2">
    <citation type="journal article" date="2014" name="BMC Genomics">
        <title>An improved genome of the model marine alga Ostreococcus tauri unfolds by assessing Illumina de novo assemblies.</title>
        <authorList>
            <person name="Blanc-Mathieu R."/>
            <person name="Verhelst B."/>
            <person name="Derelle E."/>
            <person name="Rombauts S."/>
            <person name="Bouget F.Y."/>
            <person name="Carre I."/>
            <person name="Chateau A."/>
            <person name="Eyre-Walker A."/>
            <person name="Grimsley N."/>
            <person name="Moreau H."/>
            <person name="Piegu B."/>
            <person name="Rivals E."/>
            <person name="Schackwitz W."/>
            <person name="Van de Peer Y."/>
            <person name="Piganeau G."/>
        </authorList>
    </citation>
    <scope>NUCLEOTIDE SEQUENCE [LARGE SCALE GENOMIC DNA]</scope>
    <source>
        <strain evidence="10">OTTH 0595 / CCAP 157/2 / RCC745</strain>
    </source>
</reference>
<evidence type="ECO:0000256" key="3">
    <source>
        <dbReference type="ARBA" id="ARBA00006483"/>
    </source>
</evidence>
<evidence type="ECO:0000256" key="2">
    <source>
        <dbReference type="ARBA" id="ARBA00004141"/>
    </source>
</evidence>
<organism evidence="9 10">
    <name type="scientific">Ostreococcus tauri</name>
    <name type="common">Marine green alga</name>
    <dbReference type="NCBI Taxonomy" id="70448"/>
    <lineage>
        <taxon>Eukaryota</taxon>
        <taxon>Viridiplantae</taxon>
        <taxon>Chlorophyta</taxon>
        <taxon>Mamiellophyceae</taxon>
        <taxon>Mamiellales</taxon>
        <taxon>Bathycoccaceae</taxon>
        <taxon>Ostreococcus</taxon>
    </lineage>
</organism>
<comment type="similarity">
    <text evidence="3 7">Belongs to the PRA1 family.</text>
</comment>
<dbReference type="PANTHER" id="PTHR19317:SF0">
    <property type="entry name" value="PRENYLATED RAB ACCEPTOR PROTEIN 1"/>
    <property type="match status" value="1"/>
</dbReference>
<evidence type="ECO:0000256" key="5">
    <source>
        <dbReference type="ARBA" id="ARBA00022989"/>
    </source>
</evidence>
<dbReference type="Proteomes" id="UP000009170">
    <property type="component" value="Unassembled WGS sequence"/>
</dbReference>
<dbReference type="InParanoid" id="A0A090N382"/>
<comment type="caution">
    <text evidence="9">The sequence shown here is derived from an EMBL/GenBank/DDBJ whole genome shotgun (WGS) entry which is preliminary data.</text>
</comment>
<sequence>MTIGTPPMPTRPLPDRSSVSAQRRATPGAMTSASGDADAHVLDAPERAEEGARRLVRALAYPVTRASGSWRAFAMMRFSCPTSASEATSRARKNAMSFGYCYVVVVMAVTAVLAVRRVVTAAALAGCYLGHHYVVRARRKPIEVGGKTVSVKVQSLTILVGTILVFWSFLTEVIARGCIAGGVFALAHATMRVPEAKTDEDESGEIPLLRDFAHAYHESGLGSYVPPAVSAAVRGVFARK</sequence>